<organism evidence="2 3">
    <name type="scientific">candidate division MSBL1 archaeon SCGC-AAA259J03</name>
    <dbReference type="NCBI Taxonomy" id="1698269"/>
    <lineage>
        <taxon>Archaea</taxon>
        <taxon>Methanobacteriati</taxon>
        <taxon>Methanobacteriota</taxon>
        <taxon>candidate division MSBL1</taxon>
    </lineage>
</organism>
<dbReference type="Proteomes" id="UP000070257">
    <property type="component" value="Unassembled WGS sequence"/>
</dbReference>
<dbReference type="InterPro" id="IPR038078">
    <property type="entry name" value="PhoU-like_sf"/>
</dbReference>
<accession>A0A656YUU4</accession>
<proteinExistence type="inferred from homology"/>
<evidence type="ECO:0000313" key="3">
    <source>
        <dbReference type="Proteomes" id="UP000070257"/>
    </source>
</evidence>
<dbReference type="AlphaFoldDB" id="A0A656YUU4"/>
<reference evidence="2 3" key="1">
    <citation type="journal article" date="2016" name="Sci. Rep.">
        <title>Metabolic traits of an uncultured archaeal lineage -MSBL1- from brine pools of the Red Sea.</title>
        <authorList>
            <person name="Mwirichia R."/>
            <person name="Alam I."/>
            <person name="Rashid M."/>
            <person name="Vinu M."/>
            <person name="Ba-Alawi W."/>
            <person name="Anthony Kamau A."/>
            <person name="Kamanda Ngugi D."/>
            <person name="Goker M."/>
            <person name="Klenk H.P."/>
            <person name="Bajic V."/>
            <person name="Stingl U."/>
        </authorList>
    </citation>
    <scope>NUCLEOTIDE SEQUENCE [LARGE SCALE GENOMIC DNA]</scope>
    <source>
        <strain evidence="2">SCGC-AAA259J03</strain>
    </source>
</reference>
<comment type="similarity">
    <text evidence="1">Belongs to the UPF0111 family.</text>
</comment>
<name>A0A656YUU4_9EURY</name>
<gene>
    <name evidence="2" type="ORF">AKJ39_04500</name>
</gene>
<dbReference type="Gene3D" id="1.20.58.220">
    <property type="entry name" value="Phosphate transport system protein phou homolog 2, domain 2"/>
    <property type="match status" value="1"/>
</dbReference>
<protein>
    <submittedName>
        <fullName evidence="2">Uncharacterized protein</fullName>
    </submittedName>
</protein>
<keyword evidence="3" id="KW-1185">Reference proteome</keyword>
<dbReference type="Pfam" id="PF01865">
    <property type="entry name" value="PhoU_div"/>
    <property type="match status" value="1"/>
</dbReference>
<sequence>MAFLFDPVLVGGFYRDRQCSRGLIGALSEWLLSFSRFRGKVDGKNIDLVERIDRVFDKEREADKVKEEITTELSEGAYLPPSRGHLLRK</sequence>
<evidence type="ECO:0000313" key="2">
    <source>
        <dbReference type="EMBL" id="KXA96506.1"/>
    </source>
</evidence>
<dbReference type="EMBL" id="LHXT01000099">
    <property type="protein sequence ID" value="KXA96506.1"/>
    <property type="molecule type" value="Genomic_DNA"/>
</dbReference>
<dbReference type="InterPro" id="IPR018445">
    <property type="entry name" value="Put_Phosphate_transp_reg"/>
</dbReference>
<evidence type="ECO:0000256" key="1">
    <source>
        <dbReference type="ARBA" id="ARBA00008591"/>
    </source>
</evidence>
<comment type="caution">
    <text evidence="2">The sequence shown here is derived from an EMBL/GenBank/DDBJ whole genome shotgun (WGS) entry which is preliminary data.</text>
</comment>